<dbReference type="SUPFAM" id="SSF50494">
    <property type="entry name" value="Trypsin-like serine proteases"/>
    <property type="match status" value="2"/>
</dbReference>
<comment type="function">
    <text evidence="1">Peroxisomal protease that mediates both the removal of the leader peptide from proteins containing a PTS2 target sequence and processes several PTS1-containing proteins. Catalyzes the processing of PTS1-proteins involved in the peroxisomal beta-oxidation of fatty acids.</text>
</comment>
<evidence type="ECO:0000259" key="2">
    <source>
        <dbReference type="Pfam" id="PF07992"/>
    </source>
</evidence>
<reference evidence="3" key="1">
    <citation type="submission" date="2009-03" db="EMBL/GenBank/DDBJ databases">
        <authorList>
            <person name="Warren W."/>
            <person name="Ye L."/>
            <person name="Minx P."/>
            <person name="Worley K."/>
            <person name="Gibbs R."/>
            <person name="Wilson R.K."/>
        </authorList>
    </citation>
    <scope>NUCLEOTIDE SEQUENCE [LARGE SCALE GENOMIC DNA]</scope>
</reference>
<evidence type="ECO:0000256" key="1">
    <source>
        <dbReference type="PIRNR" id="PIRNR037989"/>
    </source>
</evidence>
<dbReference type="InParanoid" id="A0A5F4WEW4"/>
<gene>
    <name evidence="3" type="primary">TYSND1</name>
</gene>
<organism evidence="3 4">
    <name type="scientific">Callithrix jacchus</name>
    <name type="common">White-tufted-ear marmoset</name>
    <name type="synonym">Simia Jacchus</name>
    <dbReference type="NCBI Taxonomy" id="9483"/>
    <lineage>
        <taxon>Eukaryota</taxon>
        <taxon>Metazoa</taxon>
        <taxon>Chordata</taxon>
        <taxon>Craniata</taxon>
        <taxon>Vertebrata</taxon>
        <taxon>Euteleostomi</taxon>
        <taxon>Mammalia</taxon>
        <taxon>Eutheria</taxon>
        <taxon>Euarchontoglires</taxon>
        <taxon>Primates</taxon>
        <taxon>Haplorrhini</taxon>
        <taxon>Platyrrhini</taxon>
        <taxon>Cebidae</taxon>
        <taxon>Callitrichinae</taxon>
        <taxon>Callithrix</taxon>
        <taxon>Callithrix</taxon>
    </lineage>
</organism>
<dbReference type="PANTHER" id="PTHR21004">
    <property type="entry name" value="SERINE PROTEASE-RELATED"/>
    <property type="match status" value="1"/>
</dbReference>
<comment type="similarity">
    <text evidence="1">Belongs to the peptidase S1B family.</text>
</comment>
<dbReference type="FunCoup" id="A0A5F4WEW4">
    <property type="interactions" value="649"/>
</dbReference>
<dbReference type="Pfam" id="PF13365">
    <property type="entry name" value="Trypsin_2"/>
    <property type="match status" value="1"/>
</dbReference>
<dbReference type="InterPro" id="IPR023753">
    <property type="entry name" value="FAD/NAD-binding_dom"/>
</dbReference>
<dbReference type="Bgee" id="ENSCJAG00000016374">
    <property type="expression patterns" value="Expressed in liver and 6 other cell types or tissues"/>
</dbReference>
<keyword evidence="4" id="KW-1185">Reference proteome</keyword>
<comment type="subcellular location">
    <subcellularLocation>
        <location evidence="1">Peroxisome</location>
    </subcellularLocation>
</comment>
<keyword evidence="1" id="KW-0576">Peroxisome</keyword>
<evidence type="ECO:0000313" key="3">
    <source>
        <dbReference type="Ensembl" id="ENSCJAP00000076242.1"/>
    </source>
</evidence>
<dbReference type="Pfam" id="PF07992">
    <property type="entry name" value="Pyr_redox_2"/>
    <property type="match status" value="1"/>
</dbReference>
<dbReference type="EC" id="3.4.21.-" evidence="1"/>
<reference evidence="3" key="2">
    <citation type="submission" date="2025-08" db="UniProtKB">
        <authorList>
            <consortium name="Ensembl"/>
        </authorList>
    </citation>
    <scope>IDENTIFICATION</scope>
</reference>
<dbReference type="AlphaFoldDB" id="A0A5F4WEW4"/>
<comment type="PTM">
    <text evidence="1">The full-lengh TYSND1 is the active the proteolytic processing of PTS1- and PTS2-proteins and in self-cleavage, and intermolecular self-cleavage of TYSND1 down-regulates its protease activity.</text>
</comment>
<dbReference type="InterPro" id="IPR039245">
    <property type="entry name" value="TYSND1/DEG15"/>
</dbReference>
<dbReference type="SUPFAM" id="SSF51905">
    <property type="entry name" value="FAD/NAD(P)-binding domain"/>
    <property type="match status" value="2"/>
</dbReference>
<dbReference type="GO" id="GO:0002020">
    <property type="term" value="F:protease binding"/>
    <property type="evidence" value="ECO:0007669"/>
    <property type="project" value="Ensembl"/>
</dbReference>
<name>A0A5F4WEW4_CALJA</name>
<dbReference type="InterPro" id="IPR036188">
    <property type="entry name" value="FAD/NAD-bd_sf"/>
</dbReference>
<dbReference type="Gene3D" id="3.50.50.100">
    <property type="match status" value="1"/>
</dbReference>
<dbReference type="STRING" id="9483.ENSCJAP00000076242"/>
<keyword evidence="1" id="KW-0720">Serine protease</keyword>
<dbReference type="GO" id="GO:0005777">
    <property type="term" value="C:peroxisome"/>
    <property type="evidence" value="ECO:0007669"/>
    <property type="project" value="UniProtKB-SubCell"/>
</dbReference>
<feature type="domain" description="FAD/NAD(P)-binding" evidence="2">
    <location>
        <begin position="511"/>
        <end position="730"/>
    </location>
</feature>
<dbReference type="GO" id="GO:0016485">
    <property type="term" value="P:protein processing"/>
    <property type="evidence" value="ECO:0007669"/>
    <property type="project" value="Ensembl"/>
</dbReference>
<dbReference type="PANTHER" id="PTHR21004:SF0">
    <property type="entry name" value="PEROXISOMAL LEADER PEPTIDE-PROCESSING PROTEASE"/>
    <property type="match status" value="1"/>
</dbReference>
<dbReference type="GO" id="GO:0004252">
    <property type="term" value="F:serine-type endopeptidase activity"/>
    <property type="evidence" value="ECO:0007669"/>
    <property type="project" value="Ensembl"/>
</dbReference>
<dbReference type="GO" id="GO:0031998">
    <property type="term" value="P:regulation of fatty acid beta-oxidation"/>
    <property type="evidence" value="ECO:0007669"/>
    <property type="project" value="Ensembl"/>
</dbReference>
<reference evidence="3" key="3">
    <citation type="submission" date="2025-09" db="UniProtKB">
        <authorList>
            <consortium name="Ensembl"/>
        </authorList>
    </citation>
    <scope>IDENTIFICATION</scope>
</reference>
<proteinExistence type="inferred from homology"/>
<dbReference type="Proteomes" id="UP000008225">
    <property type="component" value="Chromosome 12"/>
</dbReference>
<dbReference type="Ensembl" id="ENSCJAT00000116911.2">
    <property type="protein sequence ID" value="ENSCJAP00000076242.1"/>
    <property type="gene ID" value="ENSCJAG00000016374.5"/>
</dbReference>
<keyword evidence="1" id="KW-0645">Protease</keyword>
<dbReference type="InterPro" id="IPR009003">
    <property type="entry name" value="Peptidase_S1_PA"/>
</dbReference>
<protein>
    <recommendedName>
        <fullName evidence="1">Peroxisomal leader peptide-processing protease</fullName>
        <ecNumber evidence="1">3.4.21.-</ecNumber>
    </recommendedName>
</protein>
<keyword evidence="1" id="KW-0378">Hydrolase</keyword>
<dbReference type="GO" id="GO:0016491">
    <property type="term" value="F:oxidoreductase activity"/>
    <property type="evidence" value="ECO:0007669"/>
    <property type="project" value="InterPro"/>
</dbReference>
<evidence type="ECO:0000313" key="4">
    <source>
        <dbReference type="Proteomes" id="UP000008225"/>
    </source>
</evidence>
<sequence>MGRQWGSAMRAAEQAGCVVSASRAGQPEAGPWSCSGVILSRSPGLVLCHGGIFAPFLRAGREVLTAAGAVFLPGDSCSDDLRLHVQWAPTAAGLVGGVERGSPRLCTPQCAGLEPGPPASSRRRLQQPPLPAELLLLLSCPAFWAHFARLFGDETAEQWRFASMAPDDEVLEEEDQLRALGWFALLGVQLGQEEAEESGPAVAVAPLGAVPKGAPLLVCGSPFGAFCPDIFLNTLSRGVLSNVAGPLLLTDARCLPGTEGGGVFTARPAGTLVALVAAPLCWKSREWVGLTLLCAAAPLFRAVRAALGRLFPSTAALAALLPPEVGVPWGLPLRDPGPPWAAAAVLVECGTIWGSGVAVAPRLVVTCRHVSPREAARVLVRSMSPKSVAIWGRVVFATQETCPYDIAVVSLEEDLEDVPIPVPAEHFHEGEAVSVVGFGVFGQACGPSVTSGILSAVVQVDGTPVMLQTTCAVHGGSSGGPLFSNHSGNLLGFAKKTFISYSVTFKDNFRQGHVVGIDLKNQTVLLQGGEALPFSHLILATGSTGPFPGKVNEVSSQQAAIQAYEDMVRQVQRSRFIVVVGGGSAGVEMAAEIKTEYPEKEVTLIHSQVPLADKELLPSVRQEVKEILLRKGVQLLLSERVNNLEELPLNEYREYIKVQTDKGTEVATNLVILCTGIKINSSAYRSAFENRLASSGALRVNEHLQVEGHSNVYAIGDCADLRTPKMAYLAGLHANIAVANIVNSVKQRPLQAYKPGALTFLLSMGRNDGVGQISGFYVGRLMVRLAKSRDLFISTSWKTMKQSPP</sequence>
<dbReference type="GeneTree" id="ENSGT00390000014627"/>
<accession>A0A5F4WEW4</accession>